<comment type="caution">
    <text evidence="3">The sequence shown here is derived from an EMBL/GenBank/DDBJ whole genome shotgun (WGS) entry which is preliminary data.</text>
</comment>
<name>A0A7X0MXN8_9GAMM</name>
<gene>
    <name evidence="3" type="ORF">HNR48_001425</name>
</gene>
<evidence type="ECO:0000259" key="2">
    <source>
        <dbReference type="Pfam" id="PF20279"/>
    </source>
</evidence>
<feature type="domain" description="ABC-three component systems C-terminal" evidence="2">
    <location>
        <begin position="51"/>
        <end position="191"/>
    </location>
</feature>
<accession>A0A7X0MXN8</accession>
<feature type="compositionally biased region" description="Polar residues" evidence="1">
    <location>
        <begin position="1"/>
        <end position="16"/>
    </location>
</feature>
<organism evidence="3 4">
    <name type="scientific">Pseudoteredinibacter isoporae</name>
    <dbReference type="NCBI Taxonomy" id="570281"/>
    <lineage>
        <taxon>Bacteria</taxon>
        <taxon>Pseudomonadati</taxon>
        <taxon>Pseudomonadota</taxon>
        <taxon>Gammaproteobacteria</taxon>
        <taxon>Cellvibrionales</taxon>
        <taxon>Cellvibrionaceae</taxon>
        <taxon>Pseudoteredinibacter</taxon>
    </lineage>
</organism>
<proteinExistence type="predicted"/>
<dbReference type="InterPro" id="IPR046917">
    <property type="entry name" value="ABC-3C_CTD12"/>
</dbReference>
<sequence length="200" mass="22739">MTEENSVSVNINQDSGLASKGDQGVEVTVNSGPQYHGNVFKKLVSIHNGNLTFDPHTLRDVILTIDEGIEQINDAGPLDLTGIDISKKNKINNLSSDFFETFVELDFYPQFYKIDQFLGLKENQSKLQVRIDRIIKSLNRKILTNQDSLRFEELLLKITDKLIDEHYDTLSEKEDLILLILYYFYCNCCIGKKVGADAIT</sequence>
<protein>
    <recommendedName>
        <fullName evidence="2">ABC-three component systems C-terminal domain-containing protein</fullName>
    </recommendedName>
</protein>
<keyword evidence="4" id="KW-1185">Reference proteome</keyword>
<dbReference type="Proteomes" id="UP000528457">
    <property type="component" value="Unassembled WGS sequence"/>
</dbReference>
<dbReference type="EMBL" id="JACHHT010000001">
    <property type="protein sequence ID" value="MBB6521147.1"/>
    <property type="molecule type" value="Genomic_DNA"/>
</dbReference>
<dbReference type="InParanoid" id="A0A7X0MXN8"/>
<evidence type="ECO:0000313" key="3">
    <source>
        <dbReference type="EMBL" id="MBB6521147.1"/>
    </source>
</evidence>
<feature type="region of interest" description="Disordered" evidence="1">
    <location>
        <begin position="1"/>
        <end position="23"/>
    </location>
</feature>
<reference evidence="3 4" key="1">
    <citation type="submission" date="2020-08" db="EMBL/GenBank/DDBJ databases">
        <title>Genomic Encyclopedia of Type Strains, Phase IV (KMG-IV): sequencing the most valuable type-strain genomes for metagenomic binning, comparative biology and taxonomic classification.</title>
        <authorList>
            <person name="Goeker M."/>
        </authorList>
    </citation>
    <scope>NUCLEOTIDE SEQUENCE [LARGE SCALE GENOMIC DNA]</scope>
    <source>
        <strain evidence="3 4">DSM 22368</strain>
    </source>
</reference>
<dbReference type="AlphaFoldDB" id="A0A7X0MXN8"/>
<evidence type="ECO:0000313" key="4">
    <source>
        <dbReference type="Proteomes" id="UP000528457"/>
    </source>
</evidence>
<dbReference type="Pfam" id="PF20279">
    <property type="entry name" value="CTD12"/>
    <property type="match status" value="1"/>
</dbReference>
<dbReference type="RefSeq" id="WP_166849306.1">
    <property type="nucleotide sequence ID" value="NZ_JAAONY010000001.1"/>
</dbReference>
<evidence type="ECO:0000256" key="1">
    <source>
        <dbReference type="SAM" id="MobiDB-lite"/>
    </source>
</evidence>